<proteinExistence type="predicted"/>
<accession>K3ZZ29</accession>
<dbReference type="InParanoid" id="K3ZZ29"/>
<name>K3ZZ29_SETIT</name>
<dbReference type="Proteomes" id="UP000004995">
    <property type="component" value="Unassembled WGS sequence"/>
</dbReference>
<dbReference type="AlphaFoldDB" id="K3ZZ29"/>
<evidence type="ECO:0000313" key="1">
    <source>
        <dbReference type="EnsemblPlants" id="KQL25208"/>
    </source>
</evidence>
<keyword evidence="2" id="KW-1185">Reference proteome</keyword>
<dbReference type="Gramene" id="KQL25208">
    <property type="protein sequence ID" value="KQL25208"/>
    <property type="gene ID" value="SETIT_031861mg"/>
</dbReference>
<reference evidence="2" key="1">
    <citation type="journal article" date="2012" name="Nat. Biotechnol.">
        <title>Reference genome sequence of the model plant Setaria.</title>
        <authorList>
            <person name="Bennetzen J.L."/>
            <person name="Schmutz J."/>
            <person name="Wang H."/>
            <person name="Percifield R."/>
            <person name="Hawkins J."/>
            <person name="Pontaroli A.C."/>
            <person name="Estep M."/>
            <person name="Feng L."/>
            <person name="Vaughn J.N."/>
            <person name="Grimwood J."/>
            <person name="Jenkins J."/>
            <person name="Barry K."/>
            <person name="Lindquist E."/>
            <person name="Hellsten U."/>
            <person name="Deshpande S."/>
            <person name="Wang X."/>
            <person name="Wu X."/>
            <person name="Mitros T."/>
            <person name="Triplett J."/>
            <person name="Yang X."/>
            <person name="Ye C.Y."/>
            <person name="Mauro-Herrera M."/>
            <person name="Wang L."/>
            <person name="Li P."/>
            <person name="Sharma M."/>
            <person name="Sharma R."/>
            <person name="Ronald P.C."/>
            <person name="Panaud O."/>
            <person name="Kellogg E.A."/>
            <person name="Brutnell T.P."/>
            <person name="Doust A.N."/>
            <person name="Tuskan G.A."/>
            <person name="Rokhsar D."/>
            <person name="Devos K.M."/>
        </authorList>
    </citation>
    <scope>NUCLEOTIDE SEQUENCE [LARGE SCALE GENOMIC DNA]</scope>
    <source>
        <strain evidence="2">cv. Yugu1</strain>
    </source>
</reference>
<organism evidence="1 2">
    <name type="scientific">Setaria italica</name>
    <name type="common">Foxtail millet</name>
    <name type="synonym">Panicum italicum</name>
    <dbReference type="NCBI Taxonomy" id="4555"/>
    <lineage>
        <taxon>Eukaryota</taxon>
        <taxon>Viridiplantae</taxon>
        <taxon>Streptophyta</taxon>
        <taxon>Embryophyta</taxon>
        <taxon>Tracheophyta</taxon>
        <taxon>Spermatophyta</taxon>
        <taxon>Magnoliopsida</taxon>
        <taxon>Liliopsida</taxon>
        <taxon>Poales</taxon>
        <taxon>Poaceae</taxon>
        <taxon>PACMAD clade</taxon>
        <taxon>Panicoideae</taxon>
        <taxon>Panicodae</taxon>
        <taxon>Paniceae</taxon>
        <taxon>Cenchrinae</taxon>
        <taxon>Setaria</taxon>
    </lineage>
</organism>
<sequence>MFKTNSTEHCLASCMLKTYVNRKTPETTQQEEKTPWFKW</sequence>
<dbReference type="EMBL" id="AGNK02001186">
    <property type="status" value="NOT_ANNOTATED_CDS"/>
    <property type="molecule type" value="Genomic_DNA"/>
</dbReference>
<dbReference type="EnsemblPlants" id="KQL25208">
    <property type="protein sequence ID" value="KQL25208"/>
    <property type="gene ID" value="SETIT_031861mg"/>
</dbReference>
<protein>
    <submittedName>
        <fullName evidence="1">Uncharacterized protein</fullName>
    </submittedName>
</protein>
<reference evidence="1" key="2">
    <citation type="submission" date="2018-08" db="UniProtKB">
        <authorList>
            <consortium name="EnsemblPlants"/>
        </authorList>
    </citation>
    <scope>IDENTIFICATION</scope>
    <source>
        <strain evidence="1">Yugu1</strain>
    </source>
</reference>
<evidence type="ECO:0000313" key="2">
    <source>
        <dbReference type="Proteomes" id="UP000004995"/>
    </source>
</evidence>
<dbReference type="HOGENOM" id="CLU_3320926_0_0_1"/>